<dbReference type="STRING" id="351671.XDD1_1794"/>
<dbReference type="PROSITE" id="PS50075">
    <property type="entry name" value="CARRIER"/>
    <property type="match status" value="1"/>
</dbReference>
<dbReference type="EMBL" id="FO704550">
    <property type="protein sequence ID" value="CDG17493.1"/>
    <property type="molecule type" value="Genomic_DNA"/>
</dbReference>
<dbReference type="HOGENOM" id="CLU_108696_16_4_6"/>
<dbReference type="InterPro" id="IPR009081">
    <property type="entry name" value="PP-bd_ACP"/>
</dbReference>
<evidence type="ECO:0000259" key="1">
    <source>
        <dbReference type="PROSITE" id="PS50075"/>
    </source>
</evidence>
<gene>
    <name evidence="2" type="primary">xcnD</name>
    <name evidence="2" type="ORF">XDD1_1794</name>
</gene>
<protein>
    <submittedName>
        <fullName evidence="2">Putative acyl carrier protein potentially involved in xenocoumacin synthesis</fullName>
    </submittedName>
</protein>
<feature type="domain" description="Carrier" evidence="1">
    <location>
        <begin position="7"/>
        <end position="86"/>
    </location>
</feature>
<dbReference type="InterPro" id="IPR036736">
    <property type="entry name" value="ACP-like_sf"/>
</dbReference>
<dbReference type="SUPFAM" id="SSF47336">
    <property type="entry name" value="ACP-like"/>
    <property type="match status" value="1"/>
</dbReference>
<dbReference type="KEGG" id="xdo:XDD1_1794"/>
<accession>A0A068QR76</accession>
<sequence length="87" mass="10063">MLMKDLDTIAKELREFIENNISVFDDNVELLDDTNIFTSGLVNSLFAMRLLCFIEEKCAITIPDEYIERENFVSINAMLDLINKIRG</sequence>
<evidence type="ECO:0000313" key="3">
    <source>
        <dbReference type="Proteomes" id="UP000032721"/>
    </source>
</evidence>
<dbReference type="Proteomes" id="UP000032721">
    <property type="component" value="Chromosome"/>
</dbReference>
<name>A0A068QR76_9GAMM</name>
<evidence type="ECO:0000313" key="2">
    <source>
        <dbReference type="EMBL" id="CDG17493.1"/>
    </source>
</evidence>
<proteinExistence type="predicted"/>
<dbReference type="AlphaFoldDB" id="A0A068QR76"/>
<reference evidence="2 3" key="1">
    <citation type="submission" date="2013-07" db="EMBL/GenBank/DDBJ databases">
        <authorList>
            <person name="Genoscope - CEA"/>
        </authorList>
    </citation>
    <scope>NUCLEOTIDE SEQUENCE [LARGE SCALE GENOMIC DNA]</scope>
    <source>
        <strain evidence="3">FRM16 / DSM 17909</strain>
    </source>
</reference>
<organism evidence="2 3">
    <name type="scientific">Xenorhabdus doucetiae</name>
    <dbReference type="NCBI Taxonomy" id="351671"/>
    <lineage>
        <taxon>Bacteria</taxon>
        <taxon>Pseudomonadati</taxon>
        <taxon>Pseudomonadota</taxon>
        <taxon>Gammaproteobacteria</taxon>
        <taxon>Enterobacterales</taxon>
        <taxon>Morganellaceae</taxon>
        <taxon>Xenorhabdus</taxon>
    </lineage>
</organism>
<dbReference type="Gene3D" id="1.10.1200.10">
    <property type="entry name" value="ACP-like"/>
    <property type="match status" value="1"/>
</dbReference>